<dbReference type="GO" id="GO:0005829">
    <property type="term" value="C:cytosol"/>
    <property type="evidence" value="ECO:0007669"/>
    <property type="project" value="TreeGrafter"/>
</dbReference>
<sequence>MHNQPETLGSILKAAREKSGITIEALAERAEITERYLYRIENEGKKPSFDVLYKLIRELSISADSIFYPEKPSKDSEVENLLRMLSACDERSLEVVKATVKALIDTTLEK</sequence>
<dbReference type="InterPro" id="IPR010982">
    <property type="entry name" value="Lambda_DNA-bd_dom_sf"/>
</dbReference>
<dbReference type="PANTHER" id="PTHR46797">
    <property type="entry name" value="HTH-TYPE TRANSCRIPTIONAL REGULATOR"/>
    <property type="match status" value="1"/>
</dbReference>
<dbReference type="InterPro" id="IPR001387">
    <property type="entry name" value="Cro/C1-type_HTH"/>
</dbReference>
<gene>
    <name evidence="3" type="ORF">ERS852492_01398</name>
</gene>
<evidence type="ECO:0000313" key="3">
    <source>
        <dbReference type="EMBL" id="CUQ84375.1"/>
    </source>
</evidence>
<feature type="domain" description="HTH cro/C1-type" evidence="2">
    <location>
        <begin position="12"/>
        <end position="66"/>
    </location>
</feature>
<proteinExistence type="predicted"/>
<keyword evidence="1" id="KW-0238">DNA-binding</keyword>
<evidence type="ECO:0000313" key="4">
    <source>
        <dbReference type="Proteomes" id="UP000095780"/>
    </source>
</evidence>
<dbReference type="GO" id="GO:0003677">
    <property type="term" value="F:DNA binding"/>
    <property type="evidence" value="ECO:0007669"/>
    <property type="project" value="UniProtKB-KW"/>
</dbReference>
<dbReference type="Proteomes" id="UP000095780">
    <property type="component" value="Unassembled WGS sequence"/>
</dbReference>
<dbReference type="SMART" id="SM00530">
    <property type="entry name" value="HTH_XRE"/>
    <property type="match status" value="1"/>
</dbReference>
<evidence type="ECO:0000256" key="1">
    <source>
        <dbReference type="ARBA" id="ARBA00023125"/>
    </source>
</evidence>
<dbReference type="InterPro" id="IPR050807">
    <property type="entry name" value="TransReg_Diox_bact_type"/>
</dbReference>
<organism evidence="3 4">
    <name type="scientific">Lachnospira eligens</name>
    <dbReference type="NCBI Taxonomy" id="39485"/>
    <lineage>
        <taxon>Bacteria</taxon>
        <taxon>Bacillati</taxon>
        <taxon>Bacillota</taxon>
        <taxon>Clostridia</taxon>
        <taxon>Lachnospirales</taxon>
        <taxon>Lachnospiraceae</taxon>
        <taxon>Lachnospira</taxon>
    </lineage>
</organism>
<evidence type="ECO:0000259" key="2">
    <source>
        <dbReference type="PROSITE" id="PS50943"/>
    </source>
</evidence>
<dbReference type="PROSITE" id="PS50943">
    <property type="entry name" value="HTH_CROC1"/>
    <property type="match status" value="1"/>
</dbReference>
<dbReference type="PANTHER" id="PTHR46797:SF1">
    <property type="entry name" value="METHYLPHOSPHONATE SYNTHASE"/>
    <property type="match status" value="1"/>
</dbReference>
<dbReference type="RefSeq" id="WP_070098687.1">
    <property type="nucleotide sequence ID" value="NZ_CABIXW010000003.1"/>
</dbReference>
<dbReference type="AlphaFoldDB" id="A0A174ZAT2"/>
<dbReference type="EMBL" id="CZBV01000003">
    <property type="protein sequence ID" value="CUQ84375.1"/>
    <property type="molecule type" value="Genomic_DNA"/>
</dbReference>
<dbReference type="GO" id="GO:0003700">
    <property type="term" value="F:DNA-binding transcription factor activity"/>
    <property type="evidence" value="ECO:0007669"/>
    <property type="project" value="TreeGrafter"/>
</dbReference>
<dbReference type="CDD" id="cd00093">
    <property type="entry name" value="HTH_XRE"/>
    <property type="match status" value="1"/>
</dbReference>
<dbReference type="Gene3D" id="1.10.260.40">
    <property type="entry name" value="lambda repressor-like DNA-binding domains"/>
    <property type="match status" value="1"/>
</dbReference>
<name>A0A174ZAT2_9FIRM</name>
<dbReference type="Pfam" id="PF01381">
    <property type="entry name" value="HTH_3"/>
    <property type="match status" value="1"/>
</dbReference>
<dbReference type="SUPFAM" id="SSF47413">
    <property type="entry name" value="lambda repressor-like DNA-binding domains"/>
    <property type="match status" value="1"/>
</dbReference>
<reference evidence="3 4" key="1">
    <citation type="submission" date="2015-09" db="EMBL/GenBank/DDBJ databases">
        <authorList>
            <consortium name="Pathogen Informatics"/>
        </authorList>
    </citation>
    <scope>NUCLEOTIDE SEQUENCE [LARGE SCALE GENOMIC DNA]</scope>
    <source>
        <strain evidence="3 4">2789STDY5834878</strain>
    </source>
</reference>
<accession>A0A174ZAT2</accession>
<protein>
    <submittedName>
        <fullName evidence="3">Anaerobic benzoate catabolism transcriptional regulator</fullName>
    </submittedName>
</protein>